<dbReference type="GO" id="GO:0009368">
    <property type="term" value="C:endopeptidase Clp complex"/>
    <property type="evidence" value="ECO:0007669"/>
    <property type="project" value="TreeGrafter"/>
</dbReference>
<dbReference type="PRINTS" id="PR00127">
    <property type="entry name" value="CLPPROTEASEP"/>
</dbReference>
<evidence type="ECO:0000313" key="8">
    <source>
        <dbReference type="EMBL" id="AQS41072.1"/>
    </source>
</evidence>
<dbReference type="AlphaFoldDB" id="A0A1U9JT91"/>
<feature type="compositionally biased region" description="Basic and acidic residues" evidence="7">
    <location>
        <begin position="1"/>
        <end position="13"/>
    </location>
</feature>
<evidence type="ECO:0000256" key="7">
    <source>
        <dbReference type="SAM" id="MobiDB-lite"/>
    </source>
</evidence>
<dbReference type="PANTHER" id="PTHR10381">
    <property type="entry name" value="ATP-DEPENDENT CLP PROTEASE PROTEOLYTIC SUBUNIT"/>
    <property type="match status" value="1"/>
</dbReference>
<sequence length="199" mass="22162">MMNDKKPKAKEENTAPAPSPRMEENLFRSRFVFVIGRIEDKMAKGIVAQLIALSQESADPIYMVVSSPGGHVESGDLIHDMVRFIPAPVTMIGSGWVASAGTHIFLAVPKERRLCLENTRFLIHEPSGGVGGSATDIEIQLHEIVKMRERLIRIIARETDQSVEKVSNDIDRDHWMSAEEAIDYGLASRMINHISDLKS</sequence>
<evidence type="ECO:0000256" key="4">
    <source>
        <dbReference type="ARBA" id="ARBA00022801"/>
    </source>
</evidence>
<evidence type="ECO:0000256" key="2">
    <source>
        <dbReference type="ARBA" id="ARBA00022490"/>
    </source>
</evidence>
<keyword evidence="2" id="KW-0963">Cytoplasm</keyword>
<dbReference type="NCBIfam" id="NF009205">
    <property type="entry name" value="PRK12553.1"/>
    <property type="match status" value="1"/>
</dbReference>
<keyword evidence="4" id="KW-0378">Hydrolase</keyword>
<dbReference type="Proteomes" id="UP000188912">
    <property type="component" value="Chromosome"/>
</dbReference>
<name>A0A1U9JT91_9HYPH</name>
<comment type="similarity">
    <text evidence="1 6">Belongs to the peptidase S14 family.</text>
</comment>
<dbReference type="Pfam" id="PF00574">
    <property type="entry name" value="CLP_protease"/>
    <property type="match status" value="1"/>
</dbReference>
<dbReference type="InterPro" id="IPR001907">
    <property type="entry name" value="ClpP"/>
</dbReference>
<dbReference type="GO" id="GO:0004176">
    <property type="term" value="F:ATP-dependent peptidase activity"/>
    <property type="evidence" value="ECO:0007669"/>
    <property type="project" value="InterPro"/>
</dbReference>
<dbReference type="SUPFAM" id="SSF52096">
    <property type="entry name" value="ClpP/crotonase"/>
    <property type="match status" value="1"/>
</dbReference>
<keyword evidence="3 8" id="KW-0645">Protease</keyword>
<dbReference type="InterPro" id="IPR023562">
    <property type="entry name" value="ClpP/TepA"/>
</dbReference>
<dbReference type="Gene3D" id="3.90.226.10">
    <property type="entry name" value="2-enoyl-CoA Hydratase, Chain A, domain 1"/>
    <property type="match status" value="1"/>
</dbReference>
<evidence type="ECO:0000313" key="9">
    <source>
        <dbReference type="Proteomes" id="UP000188912"/>
    </source>
</evidence>
<dbReference type="STRING" id="1902579.BHV28_03570"/>
<evidence type="ECO:0000256" key="3">
    <source>
        <dbReference type="ARBA" id="ARBA00022670"/>
    </source>
</evidence>
<keyword evidence="9" id="KW-1185">Reference proteome</keyword>
<feature type="region of interest" description="Disordered" evidence="7">
    <location>
        <begin position="1"/>
        <end position="21"/>
    </location>
</feature>
<proteinExistence type="inferred from homology"/>
<dbReference type="GO" id="GO:0051117">
    <property type="term" value="F:ATPase binding"/>
    <property type="evidence" value="ECO:0007669"/>
    <property type="project" value="TreeGrafter"/>
</dbReference>
<evidence type="ECO:0000256" key="1">
    <source>
        <dbReference type="ARBA" id="ARBA00007039"/>
    </source>
</evidence>
<evidence type="ECO:0000256" key="5">
    <source>
        <dbReference type="ARBA" id="ARBA00022825"/>
    </source>
</evidence>
<protein>
    <recommendedName>
        <fullName evidence="6">ATP-dependent Clp protease proteolytic subunit</fullName>
    </recommendedName>
</protein>
<dbReference type="KEGG" id="thd:BHV28_03570"/>
<reference evidence="8 9" key="1">
    <citation type="journal article" date="2010" name="Science">
        <title>Genomic comparison of the ants Camponotus floridanus and Harpegnathos saltator.</title>
        <authorList>
            <person name="Bonasio R."/>
            <person name="Zhang G."/>
            <person name="Ye C."/>
            <person name="Mutti N.S."/>
            <person name="Fang X."/>
            <person name="Qin N."/>
            <person name="Donahue G."/>
            <person name="Yang P."/>
            <person name="Li Q."/>
            <person name="Li C."/>
            <person name="Zhang P."/>
            <person name="Huang Z."/>
            <person name="Berger S.L."/>
            <person name="Reinberg D."/>
            <person name="Wang J."/>
            <person name="Liebig J."/>
        </authorList>
    </citation>
    <scope>NUCLEOTIDE SEQUENCE [LARGE SCALE GENOMIC DNA]</scope>
    <source>
        <strain evidence="8 9">Hsal</strain>
    </source>
</reference>
<reference evidence="8 9" key="2">
    <citation type="journal article" date="2016" name="Sci. Rep.">
        <title>The genome of Rhizobiales bacteria in predatory ants reveals urease gene functions but no genes for nitrogen fixation.</title>
        <authorList>
            <person name="Neuvonen M.M."/>
            <person name="Tamarit D."/>
            <person name="Naslund K."/>
            <person name="Liebig J."/>
            <person name="Feldhaar H."/>
            <person name="Moran N.A."/>
            <person name="Guy L."/>
            <person name="Andersson S.G."/>
        </authorList>
    </citation>
    <scope>NUCLEOTIDE SEQUENCE [LARGE SCALE GENOMIC DNA]</scope>
    <source>
        <strain evidence="8 9">Hsal</strain>
    </source>
</reference>
<gene>
    <name evidence="8" type="primary">clpP</name>
    <name evidence="8" type="ORF">BHV28_03570</name>
</gene>
<organism evidence="8 9">
    <name type="scientific">Candidatus Tokpelaia hoelldobleri</name>
    <dbReference type="NCBI Taxonomy" id="1902579"/>
    <lineage>
        <taxon>Bacteria</taxon>
        <taxon>Pseudomonadati</taxon>
        <taxon>Pseudomonadota</taxon>
        <taxon>Alphaproteobacteria</taxon>
        <taxon>Hyphomicrobiales</taxon>
        <taxon>Candidatus Tokpelaia</taxon>
    </lineage>
</organism>
<dbReference type="CDD" id="cd07017">
    <property type="entry name" value="S14_ClpP_2"/>
    <property type="match status" value="1"/>
</dbReference>
<dbReference type="InterPro" id="IPR029045">
    <property type="entry name" value="ClpP/crotonase-like_dom_sf"/>
</dbReference>
<dbReference type="GO" id="GO:0004252">
    <property type="term" value="F:serine-type endopeptidase activity"/>
    <property type="evidence" value="ECO:0007669"/>
    <property type="project" value="InterPro"/>
</dbReference>
<keyword evidence="5" id="KW-0720">Serine protease</keyword>
<accession>A0A1U9JT91</accession>
<evidence type="ECO:0000256" key="6">
    <source>
        <dbReference type="RuleBase" id="RU003567"/>
    </source>
</evidence>
<dbReference type="PANTHER" id="PTHR10381:SF70">
    <property type="entry name" value="ATP-DEPENDENT CLP PROTEASE PROTEOLYTIC SUBUNIT"/>
    <property type="match status" value="1"/>
</dbReference>
<dbReference type="EMBL" id="CP017315">
    <property type="protein sequence ID" value="AQS41072.1"/>
    <property type="molecule type" value="Genomic_DNA"/>
</dbReference>
<dbReference type="GO" id="GO:0006515">
    <property type="term" value="P:protein quality control for misfolded or incompletely synthesized proteins"/>
    <property type="evidence" value="ECO:0007669"/>
    <property type="project" value="TreeGrafter"/>
</dbReference>